<dbReference type="OrthoDB" id="9806127at2"/>
<dbReference type="SUPFAM" id="SSF52540">
    <property type="entry name" value="P-loop containing nucleoside triphosphate hydrolases"/>
    <property type="match status" value="1"/>
</dbReference>
<keyword evidence="4" id="KW-0067">ATP-binding</keyword>
<feature type="transmembrane region" description="Helical" evidence="7">
    <location>
        <begin position="21"/>
        <end position="45"/>
    </location>
</feature>
<organism evidence="10 11">
    <name type="scientific">Terasakiispira papahanaumokuakeensis</name>
    <dbReference type="NCBI Taxonomy" id="197479"/>
    <lineage>
        <taxon>Bacteria</taxon>
        <taxon>Pseudomonadati</taxon>
        <taxon>Pseudomonadota</taxon>
        <taxon>Gammaproteobacteria</taxon>
        <taxon>Oceanospirillales</taxon>
        <taxon>Terasakiispira</taxon>
    </lineage>
</organism>
<dbReference type="InterPro" id="IPR011527">
    <property type="entry name" value="ABC1_TM_dom"/>
</dbReference>
<evidence type="ECO:0000256" key="4">
    <source>
        <dbReference type="ARBA" id="ARBA00022840"/>
    </source>
</evidence>
<evidence type="ECO:0000256" key="5">
    <source>
        <dbReference type="ARBA" id="ARBA00022989"/>
    </source>
</evidence>
<dbReference type="Gene3D" id="3.40.50.300">
    <property type="entry name" value="P-loop containing nucleotide triphosphate hydrolases"/>
    <property type="match status" value="1"/>
</dbReference>
<comment type="subcellular location">
    <subcellularLocation>
        <location evidence="1">Cell membrane</location>
        <topology evidence="1">Multi-pass membrane protein</topology>
    </subcellularLocation>
</comment>
<dbReference type="GO" id="GO:0005886">
    <property type="term" value="C:plasma membrane"/>
    <property type="evidence" value="ECO:0007669"/>
    <property type="project" value="UniProtKB-SubCell"/>
</dbReference>
<keyword evidence="2 7" id="KW-0812">Transmembrane</keyword>
<dbReference type="PROSITE" id="PS50893">
    <property type="entry name" value="ABC_TRANSPORTER_2"/>
    <property type="match status" value="1"/>
</dbReference>
<evidence type="ECO:0000313" key="11">
    <source>
        <dbReference type="Proteomes" id="UP000094291"/>
    </source>
</evidence>
<evidence type="ECO:0008006" key="12">
    <source>
        <dbReference type="Google" id="ProtNLM"/>
    </source>
</evidence>
<feature type="transmembrane region" description="Helical" evidence="7">
    <location>
        <begin position="51"/>
        <end position="76"/>
    </location>
</feature>
<protein>
    <recommendedName>
        <fullName evidence="12">ABC transporter ATP-binding protein</fullName>
    </recommendedName>
</protein>
<dbReference type="GO" id="GO:0034040">
    <property type="term" value="F:ATPase-coupled lipid transmembrane transporter activity"/>
    <property type="evidence" value="ECO:0007669"/>
    <property type="project" value="TreeGrafter"/>
</dbReference>
<dbReference type="STRING" id="197479.BFW38_10505"/>
<dbReference type="PROSITE" id="PS00211">
    <property type="entry name" value="ABC_TRANSPORTER_1"/>
    <property type="match status" value="1"/>
</dbReference>
<sequence>MLALWRQLYRLPDACRGALNVAMLWMVISAILDGVSGLLLAMALLQGGVELQWPIVTLSVLVGVTVTQACVAYYATRCGFMASGGMASGLIMQLIQHLPQARQVKLQSVISPQTLLQGPVMQAMSIPAHLLAPIVTAVVTSSTVVIGVFFIHLGLAIGLCLAGIVLLAILGWSRSRQRQTALARETAERAFAEEVQAFADCQSLLRAAGRNSEPRQRLDQSLKQLFLYSRALLLRGLPGHLGFAVCVQGGLAFALLLGAHCLAQGDISGLQLLVVLILLVRFVEPLTVLSHFDQALDNARHALDQLIAVFAVPRLVSPSCGHQPNGGQVEVQEVAWKAGDQYRLSHVSFTAPDKKVTAIIGPSGAGKSCLLALLARLDDPNMGQVLMGGCDVRQMTEQSLTQLRTCVFQGQSLISGPVAWNLLMSSPGASQAELDQAAEQASILADIQRWPEQWAHQVGPSGRLLSGGQRQRLALARAFLSPSPVCLLDEPTSSLDAVSAGRVVRQLVALKNHKTVIVITHQPMLARQADHLLFLQQGRLVDQGHPDAVAERQPWVADFFTDMDH</sequence>
<dbReference type="SMART" id="SM00382">
    <property type="entry name" value="AAA"/>
    <property type="match status" value="1"/>
</dbReference>
<feature type="domain" description="ABC transporter" evidence="8">
    <location>
        <begin position="329"/>
        <end position="562"/>
    </location>
</feature>
<evidence type="ECO:0000259" key="8">
    <source>
        <dbReference type="PROSITE" id="PS50893"/>
    </source>
</evidence>
<proteinExistence type="predicted"/>
<dbReference type="GO" id="GO:0005524">
    <property type="term" value="F:ATP binding"/>
    <property type="evidence" value="ECO:0007669"/>
    <property type="project" value="UniProtKB-KW"/>
</dbReference>
<keyword evidence="6 7" id="KW-0472">Membrane</keyword>
<dbReference type="InterPro" id="IPR017871">
    <property type="entry name" value="ABC_transporter-like_CS"/>
</dbReference>
<dbReference type="PANTHER" id="PTHR24221:SF654">
    <property type="entry name" value="ATP-BINDING CASSETTE SUB-FAMILY B MEMBER 6"/>
    <property type="match status" value="1"/>
</dbReference>
<feature type="transmembrane region" description="Helical" evidence="7">
    <location>
        <begin position="130"/>
        <end position="149"/>
    </location>
</feature>
<dbReference type="Gene3D" id="1.20.1560.10">
    <property type="entry name" value="ABC transporter type 1, transmembrane domain"/>
    <property type="match status" value="1"/>
</dbReference>
<gene>
    <name evidence="10" type="ORF">BFW38_10505</name>
</gene>
<dbReference type="GO" id="GO:0016887">
    <property type="term" value="F:ATP hydrolysis activity"/>
    <property type="evidence" value="ECO:0007669"/>
    <property type="project" value="InterPro"/>
</dbReference>
<dbReference type="SUPFAM" id="SSF90123">
    <property type="entry name" value="ABC transporter transmembrane region"/>
    <property type="match status" value="1"/>
</dbReference>
<evidence type="ECO:0000256" key="7">
    <source>
        <dbReference type="SAM" id="Phobius"/>
    </source>
</evidence>
<keyword evidence="11" id="KW-1185">Reference proteome</keyword>
<reference evidence="10 11" key="1">
    <citation type="submission" date="2016-08" db="EMBL/GenBank/DDBJ databases">
        <authorList>
            <person name="Seilhamer J.J."/>
        </authorList>
    </citation>
    <scope>NUCLEOTIDE SEQUENCE [LARGE SCALE GENOMIC DNA]</scope>
    <source>
        <strain evidence="10 11">PH27A</strain>
    </source>
</reference>
<dbReference type="AlphaFoldDB" id="A0A1E2VA80"/>
<dbReference type="GO" id="GO:0140359">
    <property type="term" value="F:ABC-type transporter activity"/>
    <property type="evidence" value="ECO:0007669"/>
    <property type="project" value="InterPro"/>
</dbReference>
<evidence type="ECO:0000256" key="3">
    <source>
        <dbReference type="ARBA" id="ARBA00022741"/>
    </source>
</evidence>
<evidence type="ECO:0000313" key="10">
    <source>
        <dbReference type="EMBL" id="ODC03910.1"/>
    </source>
</evidence>
<dbReference type="Proteomes" id="UP000094291">
    <property type="component" value="Unassembled WGS sequence"/>
</dbReference>
<dbReference type="InterPro" id="IPR027417">
    <property type="entry name" value="P-loop_NTPase"/>
</dbReference>
<name>A0A1E2VA80_9GAMM</name>
<dbReference type="InterPro" id="IPR036640">
    <property type="entry name" value="ABC1_TM_sf"/>
</dbReference>
<evidence type="ECO:0000259" key="9">
    <source>
        <dbReference type="PROSITE" id="PS50929"/>
    </source>
</evidence>
<dbReference type="InterPro" id="IPR039421">
    <property type="entry name" value="Type_1_exporter"/>
</dbReference>
<evidence type="ECO:0000256" key="6">
    <source>
        <dbReference type="ARBA" id="ARBA00023136"/>
    </source>
</evidence>
<feature type="transmembrane region" description="Helical" evidence="7">
    <location>
        <begin position="155"/>
        <end position="172"/>
    </location>
</feature>
<dbReference type="Pfam" id="PF00005">
    <property type="entry name" value="ABC_tran"/>
    <property type="match status" value="1"/>
</dbReference>
<keyword evidence="3" id="KW-0547">Nucleotide-binding</keyword>
<dbReference type="RefSeq" id="WP_068998545.1">
    <property type="nucleotide sequence ID" value="NZ_MDTQ01000001.1"/>
</dbReference>
<comment type="caution">
    <text evidence="10">The sequence shown here is derived from an EMBL/GenBank/DDBJ whole genome shotgun (WGS) entry which is preliminary data.</text>
</comment>
<dbReference type="InterPro" id="IPR003593">
    <property type="entry name" value="AAA+_ATPase"/>
</dbReference>
<dbReference type="PROSITE" id="PS50929">
    <property type="entry name" value="ABC_TM1F"/>
    <property type="match status" value="1"/>
</dbReference>
<accession>A0A1E2VA80</accession>
<feature type="transmembrane region" description="Helical" evidence="7">
    <location>
        <begin position="232"/>
        <end position="256"/>
    </location>
</feature>
<dbReference type="InterPro" id="IPR003439">
    <property type="entry name" value="ABC_transporter-like_ATP-bd"/>
</dbReference>
<evidence type="ECO:0000256" key="2">
    <source>
        <dbReference type="ARBA" id="ARBA00022692"/>
    </source>
</evidence>
<evidence type="ECO:0000256" key="1">
    <source>
        <dbReference type="ARBA" id="ARBA00004651"/>
    </source>
</evidence>
<dbReference type="EMBL" id="MDTQ01000001">
    <property type="protein sequence ID" value="ODC03910.1"/>
    <property type="molecule type" value="Genomic_DNA"/>
</dbReference>
<feature type="domain" description="ABC transmembrane type-1" evidence="9">
    <location>
        <begin position="21"/>
        <end position="292"/>
    </location>
</feature>
<keyword evidence="5 7" id="KW-1133">Transmembrane helix</keyword>
<dbReference type="PANTHER" id="PTHR24221">
    <property type="entry name" value="ATP-BINDING CASSETTE SUB-FAMILY B"/>
    <property type="match status" value="1"/>
</dbReference>